<dbReference type="Proteomes" id="UP000029964">
    <property type="component" value="Unassembled WGS sequence"/>
</dbReference>
<keyword evidence="3" id="KW-1185">Reference proteome</keyword>
<dbReference type="HOGENOM" id="CLU_2775359_0_0_1"/>
<sequence>MLQPSPPAFGEKAPVRWKQAPASKLKDQGRVKTQPTGRARSRKKSMSQLDTEEDGCWLDLATPCDDPAA</sequence>
<name>A0A086T6W0_HAPC1</name>
<evidence type="ECO:0000313" key="2">
    <source>
        <dbReference type="EMBL" id="KFH45092.1"/>
    </source>
</evidence>
<proteinExistence type="predicted"/>
<gene>
    <name evidence="2" type="ORF">ACRE_041010</name>
</gene>
<organism evidence="2 3">
    <name type="scientific">Hapsidospora chrysogenum (strain ATCC 11550 / CBS 779.69 / DSM 880 / IAM 14645 / JCM 23072 / IMI 49137)</name>
    <name type="common">Acremonium chrysogenum</name>
    <dbReference type="NCBI Taxonomy" id="857340"/>
    <lineage>
        <taxon>Eukaryota</taxon>
        <taxon>Fungi</taxon>
        <taxon>Dikarya</taxon>
        <taxon>Ascomycota</taxon>
        <taxon>Pezizomycotina</taxon>
        <taxon>Sordariomycetes</taxon>
        <taxon>Hypocreomycetidae</taxon>
        <taxon>Hypocreales</taxon>
        <taxon>Bionectriaceae</taxon>
        <taxon>Hapsidospora</taxon>
    </lineage>
</organism>
<dbReference type="EMBL" id="JPKY01000038">
    <property type="protein sequence ID" value="KFH45092.1"/>
    <property type="molecule type" value="Genomic_DNA"/>
</dbReference>
<evidence type="ECO:0000256" key="1">
    <source>
        <dbReference type="SAM" id="MobiDB-lite"/>
    </source>
</evidence>
<reference evidence="3" key="1">
    <citation type="journal article" date="2014" name="Genome Announc.">
        <title>Genome sequence and annotation of Acremonium chrysogenum, producer of the beta-lactam antibiotic cephalosporin C.</title>
        <authorList>
            <person name="Terfehr D."/>
            <person name="Dahlmann T.A."/>
            <person name="Specht T."/>
            <person name="Zadra I."/>
            <person name="Kuernsteiner H."/>
            <person name="Kueck U."/>
        </authorList>
    </citation>
    <scope>NUCLEOTIDE SEQUENCE [LARGE SCALE GENOMIC DNA]</scope>
    <source>
        <strain evidence="3">ATCC 11550 / CBS 779.69 / DSM 880 / IAM 14645 / JCM 23072 / IMI 49137</strain>
    </source>
</reference>
<evidence type="ECO:0000313" key="3">
    <source>
        <dbReference type="Proteomes" id="UP000029964"/>
    </source>
</evidence>
<protein>
    <submittedName>
        <fullName evidence="2">Uncharacterized protein</fullName>
    </submittedName>
</protein>
<dbReference type="AlphaFoldDB" id="A0A086T6W0"/>
<comment type="caution">
    <text evidence="2">The sequence shown here is derived from an EMBL/GenBank/DDBJ whole genome shotgun (WGS) entry which is preliminary data.</text>
</comment>
<feature type="region of interest" description="Disordered" evidence="1">
    <location>
        <begin position="1"/>
        <end position="69"/>
    </location>
</feature>
<accession>A0A086T6W0</accession>